<gene>
    <name evidence="1" type="ORF">SAMEA3729809_01924</name>
</gene>
<accession>A0ABD7P4K5</accession>
<dbReference type="AlphaFoldDB" id="A0ABD7P4K5"/>
<evidence type="ECO:0000313" key="2">
    <source>
        <dbReference type="Proteomes" id="UP000258928"/>
    </source>
</evidence>
<dbReference type="EMBL" id="UKAS01000004">
    <property type="protein sequence ID" value="SXF93207.1"/>
    <property type="molecule type" value="Genomic_DNA"/>
</dbReference>
<dbReference type="Proteomes" id="UP000258928">
    <property type="component" value="Unassembled WGS sequence"/>
</dbReference>
<evidence type="ECO:0000313" key="1">
    <source>
        <dbReference type="EMBL" id="SXF93207.1"/>
    </source>
</evidence>
<name>A0ABD7P4K5_KLEVA</name>
<organism evidence="1 2">
    <name type="scientific">Klebsiella variicola</name>
    <dbReference type="NCBI Taxonomy" id="244366"/>
    <lineage>
        <taxon>Bacteria</taxon>
        <taxon>Pseudomonadati</taxon>
        <taxon>Pseudomonadota</taxon>
        <taxon>Gammaproteobacteria</taxon>
        <taxon>Enterobacterales</taxon>
        <taxon>Enterobacteriaceae</taxon>
        <taxon>Klebsiella/Raoultella group</taxon>
        <taxon>Klebsiella</taxon>
        <taxon>Klebsiella pneumoniae complex</taxon>
    </lineage>
</organism>
<proteinExistence type="predicted"/>
<sequence>MKKFALFALLSLPFQHQQLLWGEVTLDSVAILSSQKLLRRHPILMISTPGTVTDVKWLIMQRRQSSTSRIQTLI</sequence>
<reference evidence="1 2" key="1">
    <citation type="submission" date="2018-08" db="EMBL/GenBank/DDBJ databases">
        <authorList>
            <consortium name="Pathogen Informatics"/>
        </authorList>
    </citation>
    <scope>NUCLEOTIDE SEQUENCE [LARGE SCALE GENOMIC DNA]</scope>
    <source>
        <strain evidence="1 2">EuSCAPE_TR218</strain>
    </source>
</reference>
<protein>
    <submittedName>
        <fullName evidence="1">Uncharacterized protein</fullName>
    </submittedName>
</protein>
<comment type="caution">
    <text evidence="1">The sequence shown here is derived from an EMBL/GenBank/DDBJ whole genome shotgun (WGS) entry which is preliminary data.</text>
</comment>